<dbReference type="EMBL" id="CAJNOH010001018">
    <property type="protein sequence ID" value="CAF1164076.1"/>
    <property type="molecule type" value="Genomic_DNA"/>
</dbReference>
<evidence type="ECO:0000313" key="7">
    <source>
        <dbReference type="EMBL" id="CAF3513026.1"/>
    </source>
</evidence>
<dbReference type="Proteomes" id="UP000663864">
    <property type="component" value="Unassembled WGS sequence"/>
</dbReference>
<dbReference type="Proteomes" id="UP000663870">
    <property type="component" value="Unassembled WGS sequence"/>
</dbReference>
<evidence type="ECO:0000313" key="6">
    <source>
        <dbReference type="EMBL" id="CAF1348568.1"/>
    </source>
</evidence>
<evidence type="ECO:0000313" key="8">
    <source>
        <dbReference type="EMBL" id="CAF3707060.1"/>
    </source>
</evidence>
<dbReference type="Proteomes" id="UP000663854">
    <property type="component" value="Unassembled WGS sequence"/>
</dbReference>
<feature type="transmembrane region" description="Helical" evidence="2">
    <location>
        <begin position="24"/>
        <end position="52"/>
    </location>
</feature>
<evidence type="ECO:0000313" key="10">
    <source>
        <dbReference type="Proteomes" id="UP000663870"/>
    </source>
</evidence>
<keyword evidence="2" id="KW-1133">Transmembrane helix</keyword>
<evidence type="ECO:0000313" key="9">
    <source>
        <dbReference type="Proteomes" id="UP000663854"/>
    </source>
</evidence>
<evidence type="ECO:0000256" key="2">
    <source>
        <dbReference type="SAM" id="Phobius"/>
    </source>
</evidence>
<gene>
    <name evidence="8" type="ORF">JBS370_LOCUS9890</name>
    <name evidence="6" type="ORF">JXQ802_LOCUS31962</name>
    <name evidence="7" type="ORF">OTI717_LOCUS2371</name>
    <name evidence="5" type="ORF">PYM288_LOCUS22906</name>
    <name evidence="3" type="ORF">RFH988_LOCUS8651</name>
    <name evidence="4" type="ORF">ZHD862_LOCUS15811</name>
</gene>
<dbReference type="EMBL" id="CAJOAX010000114">
    <property type="protein sequence ID" value="CAF3513026.1"/>
    <property type="molecule type" value="Genomic_DNA"/>
</dbReference>
<sequence length="134" mass="15517">MTAIIWLRLETQIPPTVERSSQHWVWLIGLSITAGVILLIILVGVLWCCGFFKRNRPQYPIPTQDDSPTHEDHYHLSSSKQFGRHPLHGDNDEISSDDIDDNEMMIQNPVDSLPIMVPQHSSHFIQQQRTQFLY</sequence>
<dbReference type="Gene3D" id="1.20.5.930">
    <property type="entry name" value="Bicelle-embedded integrin alpha(iib) transmembrane segment"/>
    <property type="match status" value="1"/>
</dbReference>
<keyword evidence="2" id="KW-0472">Membrane</keyword>
<dbReference type="Proteomes" id="UP000663836">
    <property type="component" value="Unassembled WGS sequence"/>
</dbReference>
<organism evidence="5 9">
    <name type="scientific">Rotaria sordida</name>
    <dbReference type="NCBI Taxonomy" id="392033"/>
    <lineage>
        <taxon>Eukaryota</taxon>
        <taxon>Metazoa</taxon>
        <taxon>Spiralia</taxon>
        <taxon>Gnathifera</taxon>
        <taxon>Rotifera</taxon>
        <taxon>Eurotatoria</taxon>
        <taxon>Bdelloidea</taxon>
        <taxon>Philodinida</taxon>
        <taxon>Philodinidae</taxon>
        <taxon>Rotaria</taxon>
    </lineage>
</organism>
<dbReference type="Proteomes" id="UP000663882">
    <property type="component" value="Unassembled WGS sequence"/>
</dbReference>
<evidence type="ECO:0000313" key="3">
    <source>
        <dbReference type="EMBL" id="CAF0894309.1"/>
    </source>
</evidence>
<dbReference type="EMBL" id="CAJNOT010000727">
    <property type="protein sequence ID" value="CAF1065933.1"/>
    <property type="molecule type" value="Genomic_DNA"/>
</dbReference>
<accession>A0A814TPH1</accession>
<dbReference type="EMBL" id="CAJNOL010001383">
    <property type="protein sequence ID" value="CAF1348568.1"/>
    <property type="molecule type" value="Genomic_DNA"/>
</dbReference>
<dbReference type="Proteomes" id="UP000663823">
    <property type="component" value="Unassembled WGS sequence"/>
</dbReference>
<dbReference type="EMBL" id="CAJOBD010000693">
    <property type="protein sequence ID" value="CAF3707060.1"/>
    <property type="molecule type" value="Genomic_DNA"/>
</dbReference>
<evidence type="ECO:0000313" key="4">
    <source>
        <dbReference type="EMBL" id="CAF1065933.1"/>
    </source>
</evidence>
<protein>
    <submittedName>
        <fullName evidence="5">Uncharacterized protein</fullName>
    </submittedName>
</protein>
<evidence type="ECO:0000256" key="1">
    <source>
        <dbReference type="SAM" id="MobiDB-lite"/>
    </source>
</evidence>
<keyword evidence="2" id="KW-0812">Transmembrane</keyword>
<feature type="region of interest" description="Disordered" evidence="1">
    <location>
        <begin position="62"/>
        <end position="99"/>
    </location>
</feature>
<proteinExistence type="predicted"/>
<keyword evidence="10" id="KW-1185">Reference proteome</keyword>
<dbReference type="AlphaFoldDB" id="A0A814TPH1"/>
<dbReference type="EMBL" id="CAJNOO010000297">
    <property type="protein sequence ID" value="CAF0894309.1"/>
    <property type="molecule type" value="Genomic_DNA"/>
</dbReference>
<name>A0A814TPH1_9BILA</name>
<comment type="caution">
    <text evidence="5">The sequence shown here is derived from an EMBL/GenBank/DDBJ whole genome shotgun (WGS) entry which is preliminary data.</text>
</comment>
<dbReference type="OrthoDB" id="10002420at2759"/>
<evidence type="ECO:0000313" key="5">
    <source>
        <dbReference type="EMBL" id="CAF1164076.1"/>
    </source>
</evidence>
<reference evidence="5" key="1">
    <citation type="submission" date="2021-02" db="EMBL/GenBank/DDBJ databases">
        <authorList>
            <person name="Nowell W R."/>
        </authorList>
    </citation>
    <scope>NUCLEOTIDE SEQUENCE</scope>
</reference>